<evidence type="ECO:0000256" key="2">
    <source>
        <dbReference type="ARBA" id="ARBA00022764"/>
    </source>
</evidence>
<dbReference type="InterPro" id="IPR050280">
    <property type="entry name" value="OMP_Chaperone_SurA"/>
</dbReference>
<dbReference type="InterPro" id="IPR027304">
    <property type="entry name" value="Trigger_fact/SurA_dom_sf"/>
</dbReference>
<dbReference type="Gene3D" id="1.10.4030.10">
    <property type="entry name" value="Porin chaperone SurA, peptide-binding domain"/>
    <property type="match status" value="1"/>
</dbReference>
<dbReference type="SUPFAM" id="SSF109998">
    <property type="entry name" value="Triger factor/SurA peptide-binding domain-like"/>
    <property type="match status" value="1"/>
</dbReference>
<organism evidence="9 10">
    <name type="scientific">Desulfolutivibrio sulfodismutans</name>
    <dbReference type="NCBI Taxonomy" id="63561"/>
    <lineage>
        <taxon>Bacteria</taxon>
        <taxon>Pseudomonadati</taxon>
        <taxon>Thermodesulfobacteriota</taxon>
        <taxon>Desulfovibrionia</taxon>
        <taxon>Desulfovibrionales</taxon>
        <taxon>Desulfovibrionaceae</taxon>
        <taxon>Desulfolutivibrio</taxon>
    </lineage>
</organism>
<keyword evidence="3 6" id="KW-0697">Rotamase</keyword>
<keyword evidence="2" id="KW-0574">Periplasm</keyword>
<accession>A0A7K3NIL7</accession>
<keyword evidence="5 6" id="KW-0413">Isomerase</keyword>
<dbReference type="InterPro" id="IPR000297">
    <property type="entry name" value="PPIase_PpiC"/>
</dbReference>
<evidence type="ECO:0000313" key="9">
    <source>
        <dbReference type="EMBL" id="NDY55635.1"/>
    </source>
</evidence>
<name>A0A7K3NIL7_9BACT</name>
<dbReference type="InterPro" id="IPR015391">
    <property type="entry name" value="SurA_N"/>
</dbReference>
<feature type="domain" description="PpiC" evidence="8">
    <location>
        <begin position="152"/>
        <end position="273"/>
    </location>
</feature>
<evidence type="ECO:0000256" key="1">
    <source>
        <dbReference type="ARBA" id="ARBA00022729"/>
    </source>
</evidence>
<proteinExistence type="predicted"/>
<feature type="chain" id="PRO_5029638607" evidence="7">
    <location>
        <begin position="24"/>
        <end position="331"/>
    </location>
</feature>
<dbReference type="Pfam" id="PF09312">
    <property type="entry name" value="SurA_N"/>
    <property type="match status" value="1"/>
</dbReference>
<dbReference type="PROSITE" id="PS50198">
    <property type="entry name" value="PPIC_PPIASE_2"/>
    <property type="match status" value="1"/>
</dbReference>
<evidence type="ECO:0000256" key="3">
    <source>
        <dbReference type="ARBA" id="ARBA00023110"/>
    </source>
</evidence>
<dbReference type="PANTHER" id="PTHR47637">
    <property type="entry name" value="CHAPERONE SURA"/>
    <property type="match status" value="1"/>
</dbReference>
<dbReference type="AlphaFoldDB" id="A0A7K3NIL7"/>
<evidence type="ECO:0000256" key="4">
    <source>
        <dbReference type="ARBA" id="ARBA00023186"/>
    </source>
</evidence>
<dbReference type="EMBL" id="JAAGRQ010000007">
    <property type="protein sequence ID" value="NDY55635.1"/>
    <property type="molecule type" value="Genomic_DNA"/>
</dbReference>
<protein>
    <submittedName>
        <fullName evidence="9">Peptidylprolyl isomerase</fullName>
    </submittedName>
</protein>
<dbReference type="GO" id="GO:0003755">
    <property type="term" value="F:peptidyl-prolyl cis-trans isomerase activity"/>
    <property type="evidence" value="ECO:0007669"/>
    <property type="project" value="UniProtKB-KW"/>
</dbReference>
<keyword evidence="10" id="KW-1185">Reference proteome</keyword>
<dbReference type="PANTHER" id="PTHR47637:SF1">
    <property type="entry name" value="CHAPERONE SURA"/>
    <property type="match status" value="1"/>
</dbReference>
<feature type="signal peptide" evidence="7">
    <location>
        <begin position="1"/>
        <end position="23"/>
    </location>
</feature>
<reference evidence="9 10" key="1">
    <citation type="submission" date="2020-02" db="EMBL/GenBank/DDBJ databases">
        <title>Comparative genomics of sulfur disproportionating microorganisms.</title>
        <authorList>
            <person name="Ward L.M."/>
            <person name="Bertran E."/>
            <person name="Johnston D.T."/>
        </authorList>
    </citation>
    <scope>NUCLEOTIDE SEQUENCE [LARGE SCALE GENOMIC DNA]</scope>
    <source>
        <strain evidence="9 10">DSM 3696</strain>
    </source>
</reference>
<sequence>MSRAFSSLVIALCLFICSAQSHAVELVDRVVAVVNGQLITLFELNEKLNKMLAQAQGISISQNDPEYIELQKRVLDSMINDILIKQAAEKLGITVSETEIATKINELKKQNGMNEEQFRKQLAQEGLTRQEFEKSLETEAIKHQLLGYMVNKRILVTDEEVRQYYDQVGGNIPDPKANLARRTPGAIGFIMVGSMAEAESLRQKIASGQLSFADAARKFSIGPGKEQGGDLGGDVSADDLAPPLRKALQDAPAGQVTKPVPLEGKAVLLIRKATSDAPAAADAAPAPASSSKSFEQARGQVYEMLFRTKFEKLFQEYMNTLRTKAVVDLRL</sequence>
<comment type="caution">
    <text evidence="9">The sequence shown here is derived from an EMBL/GenBank/DDBJ whole genome shotgun (WGS) entry which is preliminary data.</text>
</comment>
<evidence type="ECO:0000259" key="8">
    <source>
        <dbReference type="PROSITE" id="PS50198"/>
    </source>
</evidence>
<evidence type="ECO:0000313" key="10">
    <source>
        <dbReference type="Proteomes" id="UP000469724"/>
    </source>
</evidence>
<keyword evidence="4" id="KW-0143">Chaperone</keyword>
<dbReference type="Proteomes" id="UP000469724">
    <property type="component" value="Unassembled WGS sequence"/>
</dbReference>
<dbReference type="InterPro" id="IPR046357">
    <property type="entry name" value="PPIase_dom_sf"/>
</dbReference>
<gene>
    <name evidence="9" type="ORF">G3N56_02615</name>
</gene>
<dbReference type="RefSeq" id="WP_163300688.1">
    <property type="nucleotide sequence ID" value="NZ_JAAGRQ010000007.1"/>
</dbReference>
<keyword evidence="1 7" id="KW-0732">Signal</keyword>
<dbReference type="Pfam" id="PF00639">
    <property type="entry name" value="Rotamase"/>
    <property type="match status" value="1"/>
</dbReference>
<dbReference type="SUPFAM" id="SSF54534">
    <property type="entry name" value="FKBP-like"/>
    <property type="match status" value="1"/>
</dbReference>
<dbReference type="Gene3D" id="3.10.50.40">
    <property type="match status" value="1"/>
</dbReference>
<evidence type="ECO:0000256" key="6">
    <source>
        <dbReference type="PROSITE-ProRule" id="PRU00278"/>
    </source>
</evidence>
<evidence type="ECO:0000256" key="5">
    <source>
        <dbReference type="ARBA" id="ARBA00023235"/>
    </source>
</evidence>
<evidence type="ECO:0000256" key="7">
    <source>
        <dbReference type="SAM" id="SignalP"/>
    </source>
</evidence>